<comment type="caution">
    <text evidence="2">The sequence shown here is derived from an EMBL/GenBank/DDBJ whole genome shotgun (WGS) entry which is preliminary data.</text>
</comment>
<dbReference type="PROSITE" id="PS51257">
    <property type="entry name" value="PROKAR_LIPOPROTEIN"/>
    <property type="match status" value="1"/>
</dbReference>
<proteinExistence type="predicted"/>
<sequence length="434" mass="48125">MNIKLLFIALLASFVLACKSDEPTTPTEESPYYEDGYLVASTSQTTAGTSYYAGYYPTIPSGNIDLTTKSSYNYLYPRAIWKNFIFSNNLKGENVLTKLAVSKQTGTIVEVATMPLLTLLNQVLIISDNLGVYTTWDNKGVTLFNPTTMQKITDVDMSKSKSTGLSRENYSHIVYRKQDNKLFLFLVADNFDTGQFYDLTDVHAEVINLNNNQWEKTLTFPGATYPISRGLENPLVDEQGNIFVITQGQYGLDGQLGPNSRKSSRPKILKIPAGTTEFDLNYAFNPVDKIGQSNLMFQLILGGVYYANGVAYACISGQQDPPALLALIAKLANRTITEAEYNQLRSLAFYGANQRWVKLDLNAQTATIIQDIPLTAGFAYPSTYVSNGKVYLQTYNEEIKMNGYYEHDPATGTSKKLFDVTAGGLATNLIKLSK</sequence>
<dbReference type="EMBL" id="JBHULC010000038">
    <property type="protein sequence ID" value="MFD2523606.1"/>
    <property type="molecule type" value="Genomic_DNA"/>
</dbReference>
<protein>
    <recommendedName>
        <fullName evidence="4">DUF4374 domain-containing protein</fullName>
    </recommendedName>
</protein>
<name>A0ABW5JCW8_9BACT</name>
<gene>
    <name evidence="2" type="ORF">ACFSR2_22090</name>
</gene>
<evidence type="ECO:0000313" key="3">
    <source>
        <dbReference type="Proteomes" id="UP001597510"/>
    </source>
</evidence>
<feature type="chain" id="PRO_5045733469" description="DUF4374 domain-containing protein" evidence="1">
    <location>
        <begin position="18"/>
        <end position="434"/>
    </location>
</feature>
<evidence type="ECO:0000313" key="2">
    <source>
        <dbReference type="EMBL" id="MFD2523606.1"/>
    </source>
</evidence>
<organism evidence="2 3">
    <name type="scientific">Emticicia soli</name>
    <dbReference type="NCBI Taxonomy" id="2027878"/>
    <lineage>
        <taxon>Bacteria</taxon>
        <taxon>Pseudomonadati</taxon>
        <taxon>Bacteroidota</taxon>
        <taxon>Cytophagia</taxon>
        <taxon>Cytophagales</taxon>
        <taxon>Leadbetterellaceae</taxon>
        <taxon>Emticicia</taxon>
    </lineage>
</organism>
<dbReference type="Proteomes" id="UP001597510">
    <property type="component" value="Unassembled WGS sequence"/>
</dbReference>
<evidence type="ECO:0008006" key="4">
    <source>
        <dbReference type="Google" id="ProtNLM"/>
    </source>
</evidence>
<evidence type="ECO:0000256" key="1">
    <source>
        <dbReference type="SAM" id="SignalP"/>
    </source>
</evidence>
<keyword evidence="1" id="KW-0732">Signal</keyword>
<feature type="signal peptide" evidence="1">
    <location>
        <begin position="1"/>
        <end position="17"/>
    </location>
</feature>
<accession>A0ABW5JCW8</accession>
<keyword evidence="3" id="KW-1185">Reference proteome</keyword>
<reference evidence="3" key="1">
    <citation type="journal article" date="2019" name="Int. J. Syst. Evol. Microbiol.">
        <title>The Global Catalogue of Microorganisms (GCM) 10K type strain sequencing project: providing services to taxonomists for standard genome sequencing and annotation.</title>
        <authorList>
            <consortium name="The Broad Institute Genomics Platform"/>
            <consortium name="The Broad Institute Genome Sequencing Center for Infectious Disease"/>
            <person name="Wu L."/>
            <person name="Ma J."/>
        </authorList>
    </citation>
    <scope>NUCLEOTIDE SEQUENCE [LARGE SCALE GENOMIC DNA]</scope>
    <source>
        <strain evidence="3">KCTC 52344</strain>
    </source>
</reference>
<dbReference type="RefSeq" id="WP_340233639.1">
    <property type="nucleotide sequence ID" value="NZ_JBBEWC010000001.1"/>
</dbReference>